<organism evidence="1 2">
    <name type="scientific">Mucilaginibacter paludis DSM 18603</name>
    <dbReference type="NCBI Taxonomy" id="714943"/>
    <lineage>
        <taxon>Bacteria</taxon>
        <taxon>Pseudomonadati</taxon>
        <taxon>Bacteroidota</taxon>
        <taxon>Sphingobacteriia</taxon>
        <taxon>Sphingobacteriales</taxon>
        <taxon>Sphingobacteriaceae</taxon>
        <taxon>Mucilaginibacter</taxon>
    </lineage>
</organism>
<sequence length="89" mass="9949">MMQQAKELRQRLNKIGATACCGSKVRIRTEINRIGPSLYEYGRAVAFTDSLTDEQRTIILAANLYARIIYDRMGCLLNSDAIAMASAVY</sequence>
<proteinExistence type="predicted"/>
<dbReference type="AlphaFoldDB" id="H1Y1P5"/>
<gene>
    <name evidence="1" type="ORF">Mucpa_0512</name>
</gene>
<dbReference type="Proteomes" id="UP000002774">
    <property type="component" value="Chromosome"/>
</dbReference>
<protein>
    <submittedName>
        <fullName evidence="1">Uncharacterized protein</fullName>
    </submittedName>
</protein>
<accession>H1Y1P5</accession>
<evidence type="ECO:0000313" key="2">
    <source>
        <dbReference type="Proteomes" id="UP000002774"/>
    </source>
</evidence>
<keyword evidence="2" id="KW-1185">Reference proteome</keyword>
<name>H1Y1P5_9SPHI</name>
<dbReference type="RefSeq" id="WP_008504254.1">
    <property type="nucleotide sequence ID" value="NZ_CM001403.1"/>
</dbReference>
<dbReference type="EMBL" id="CM001403">
    <property type="protein sequence ID" value="EHQ24704.1"/>
    <property type="molecule type" value="Genomic_DNA"/>
</dbReference>
<evidence type="ECO:0000313" key="1">
    <source>
        <dbReference type="EMBL" id="EHQ24704.1"/>
    </source>
</evidence>
<reference evidence="1" key="1">
    <citation type="submission" date="2011-09" db="EMBL/GenBank/DDBJ databases">
        <title>The permanent draft genome of Mucilaginibacter paludis DSM 18603.</title>
        <authorList>
            <consortium name="US DOE Joint Genome Institute (JGI-PGF)"/>
            <person name="Lucas S."/>
            <person name="Han J."/>
            <person name="Lapidus A."/>
            <person name="Bruce D."/>
            <person name="Goodwin L."/>
            <person name="Pitluck S."/>
            <person name="Peters L."/>
            <person name="Kyrpides N."/>
            <person name="Mavromatis K."/>
            <person name="Ivanova N."/>
            <person name="Mikhailova N."/>
            <person name="Held B."/>
            <person name="Detter J.C."/>
            <person name="Tapia R."/>
            <person name="Han C."/>
            <person name="Land M."/>
            <person name="Hauser L."/>
            <person name="Markowitz V."/>
            <person name="Cheng J.-F."/>
            <person name="Hugenholtz P."/>
            <person name="Woyke T."/>
            <person name="Wu D."/>
            <person name="Tindall B."/>
            <person name="Brambilla E."/>
            <person name="Klenk H.-P."/>
            <person name="Eisen J.A."/>
        </authorList>
    </citation>
    <scope>NUCLEOTIDE SEQUENCE [LARGE SCALE GENOMIC DNA]</scope>
    <source>
        <strain evidence="1">DSM 18603</strain>
    </source>
</reference>
<dbReference type="HOGENOM" id="CLU_2451362_0_0_10"/>